<dbReference type="Proteomes" id="UP000481153">
    <property type="component" value="Unassembled WGS sequence"/>
</dbReference>
<evidence type="ECO:0000313" key="2">
    <source>
        <dbReference type="Proteomes" id="UP000481153"/>
    </source>
</evidence>
<protein>
    <submittedName>
        <fullName evidence="1">Uncharacterized protein</fullName>
    </submittedName>
</protein>
<evidence type="ECO:0000313" key="1">
    <source>
        <dbReference type="EMBL" id="KAF0736326.1"/>
    </source>
</evidence>
<sequence length="117" mass="13590">MACLQLRYSGFAPYLPLQSYATQRTSRRHGRVDRILRLYWILNHEYFFVILMIPRQNTSGRTRRFRLLQSLASATSLLRSPSIECITSIILDEKNEEVILNARATRAANPVDTSELF</sequence>
<dbReference type="AlphaFoldDB" id="A0A6G0X8E6"/>
<keyword evidence="2" id="KW-1185">Reference proteome</keyword>
<gene>
    <name evidence="1" type="ORF">Ae201684_007346</name>
</gene>
<name>A0A6G0X8E6_9STRA</name>
<organism evidence="1 2">
    <name type="scientific">Aphanomyces euteiches</name>
    <dbReference type="NCBI Taxonomy" id="100861"/>
    <lineage>
        <taxon>Eukaryota</taxon>
        <taxon>Sar</taxon>
        <taxon>Stramenopiles</taxon>
        <taxon>Oomycota</taxon>
        <taxon>Saprolegniomycetes</taxon>
        <taxon>Saprolegniales</taxon>
        <taxon>Verrucalvaceae</taxon>
        <taxon>Aphanomyces</taxon>
    </lineage>
</organism>
<comment type="caution">
    <text evidence="1">The sequence shown here is derived from an EMBL/GenBank/DDBJ whole genome shotgun (WGS) entry which is preliminary data.</text>
</comment>
<dbReference type="EMBL" id="VJMJ01000089">
    <property type="protein sequence ID" value="KAF0736326.1"/>
    <property type="molecule type" value="Genomic_DNA"/>
</dbReference>
<accession>A0A6G0X8E6</accession>
<proteinExistence type="predicted"/>
<reference evidence="1 2" key="1">
    <citation type="submission" date="2019-07" db="EMBL/GenBank/DDBJ databases">
        <title>Genomics analysis of Aphanomyces spp. identifies a new class of oomycete effector associated with host adaptation.</title>
        <authorList>
            <person name="Gaulin E."/>
        </authorList>
    </citation>
    <scope>NUCLEOTIDE SEQUENCE [LARGE SCALE GENOMIC DNA]</scope>
    <source>
        <strain evidence="1 2">ATCC 201684</strain>
    </source>
</reference>